<dbReference type="Pfam" id="PF21788">
    <property type="entry name" value="TNP-like_GBD"/>
    <property type="match status" value="1"/>
</dbReference>
<dbReference type="AlphaFoldDB" id="A0AAV4BYG0"/>
<evidence type="ECO:0000259" key="1">
    <source>
        <dbReference type="Pfam" id="PF21788"/>
    </source>
</evidence>
<feature type="domain" description="Transposable element P transposase-like GTP-binding insertion" evidence="1">
    <location>
        <begin position="54"/>
        <end position="163"/>
    </location>
</feature>
<comment type="caution">
    <text evidence="2">The sequence shown here is derived from an EMBL/GenBank/DDBJ whole genome shotgun (WGS) entry which is preliminary data.</text>
</comment>
<name>A0AAV4BYG0_9GAST</name>
<reference evidence="2 3" key="1">
    <citation type="journal article" date="2021" name="Elife">
        <title>Chloroplast acquisition without the gene transfer in kleptoplastic sea slugs, Plakobranchus ocellatus.</title>
        <authorList>
            <person name="Maeda T."/>
            <person name="Takahashi S."/>
            <person name="Yoshida T."/>
            <person name="Shimamura S."/>
            <person name="Takaki Y."/>
            <person name="Nagai Y."/>
            <person name="Toyoda A."/>
            <person name="Suzuki Y."/>
            <person name="Arimoto A."/>
            <person name="Ishii H."/>
            <person name="Satoh N."/>
            <person name="Nishiyama T."/>
            <person name="Hasebe M."/>
            <person name="Maruyama T."/>
            <person name="Minagawa J."/>
            <person name="Obokata J."/>
            <person name="Shigenobu S."/>
        </authorList>
    </citation>
    <scope>NUCLEOTIDE SEQUENCE [LARGE SCALE GENOMIC DNA]</scope>
</reference>
<organism evidence="2 3">
    <name type="scientific">Plakobranchus ocellatus</name>
    <dbReference type="NCBI Taxonomy" id="259542"/>
    <lineage>
        <taxon>Eukaryota</taxon>
        <taxon>Metazoa</taxon>
        <taxon>Spiralia</taxon>
        <taxon>Lophotrochozoa</taxon>
        <taxon>Mollusca</taxon>
        <taxon>Gastropoda</taxon>
        <taxon>Heterobranchia</taxon>
        <taxon>Euthyneura</taxon>
        <taxon>Panpulmonata</taxon>
        <taxon>Sacoglossa</taxon>
        <taxon>Placobranchoidea</taxon>
        <taxon>Plakobranchidae</taxon>
        <taxon>Plakobranchus</taxon>
    </lineage>
</organism>
<sequence>MAPNDKISALLLHGISIIPFLLYNPYQDLAEGFEDFVHFGRTNTASNSALVFMNIRNNLLSNGFRVGDAKICWSYISRLYKIDSKSPIRLCPELIQRHIVLKNFSKLRVNLAVHILSHSIAADITTMVNFSTLPPEAISTAHFAENFDQLFDCFKNKAHRSKQVICQLRAFLISK</sequence>
<gene>
    <name evidence="2" type="ORF">PoB_005065600</name>
</gene>
<evidence type="ECO:0000313" key="3">
    <source>
        <dbReference type="Proteomes" id="UP000735302"/>
    </source>
</evidence>
<proteinExistence type="predicted"/>
<accession>A0AAV4BYG0</accession>
<keyword evidence="3" id="KW-1185">Reference proteome</keyword>
<dbReference type="InterPro" id="IPR048366">
    <property type="entry name" value="TNP-like_GBD"/>
</dbReference>
<dbReference type="EMBL" id="BLXT01005595">
    <property type="protein sequence ID" value="GFO24151.1"/>
    <property type="molecule type" value="Genomic_DNA"/>
</dbReference>
<dbReference type="Proteomes" id="UP000735302">
    <property type="component" value="Unassembled WGS sequence"/>
</dbReference>
<evidence type="ECO:0000313" key="2">
    <source>
        <dbReference type="EMBL" id="GFO24151.1"/>
    </source>
</evidence>
<protein>
    <submittedName>
        <fullName evidence="2">Transposable element p transposase</fullName>
    </submittedName>
</protein>